<dbReference type="GO" id="GO:0016758">
    <property type="term" value="F:hexosyltransferase activity"/>
    <property type="evidence" value="ECO:0007669"/>
    <property type="project" value="UniProtKB-ARBA"/>
</dbReference>
<dbReference type="Pfam" id="PF21036">
    <property type="entry name" value="EryCIII-like_N"/>
    <property type="match status" value="1"/>
</dbReference>
<evidence type="ECO:0000313" key="7">
    <source>
        <dbReference type="Proteomes" id="UP000199352"/>
    </source>
</evidence>
<dbReference type="AlphaFoldDB" id="A0A1H9WG26"/>
<dbReference type="SUPFAM" id="SSF53756">
    <property type="entry name" value="UDP-Glycosyltransferase/glycogen phosphorylase"/>
    <property type="match status" value="1"/>
</dbReference>
<dbReference type="GO" id="GO:0017000">
    <property type="term" value="P:antibiotic biosynthetic process"/>
    <property type="evidence" value="ECO:0007669"/>
    <property type="project" value="UniProtKB-ARBA"/>
</dbReference>
<evidence type="ECO:0000259" key="4">
    <source>
        <dbReference type="Pfam" id="PF06722"/>
    </source>
</evidence>
<dbReference type="Pfam" id="PF06722">
    <property type="entry name" value="EryCIII-like_C"/>
    <property type="match status" value="1"/>
</dbReference>
<dbReference type="Gene3D" id="3.40.50.2000">
    <property type="entry name" value="Glycogen Phosphorylase B"/>
    <property type="match status" value="2"/>
</dbReference>
<name>A0A1H9WG26_9PSEU</name>
<dbReference type="FunFam" id="3.40.50.2000:FF:000072">
    <property type="entry name" value="Glycosyl transferase"/>
    <property type="match status" value="1"/>
</dbReference>
<dbReference type="GO" id="GO:0008194">
    <property type="term" value="F:UDP-glycosyltransferase activity"/>
    <property type="evidence" value="ECO:0007669"/>
    <property type="project" value="InterPro"/>
</dbReference>
<feature type="domain" description="Erythromycin biosynthesis protein CIII-like N-terminal" evidence="5">
    <location>
        <begin position="23"/>
        <end position="136"/>
    </location>
</feature>
<dbReference type="InterPro" id="IPR010610">
    <property type="entry name" value="EryCIII-like_C"/>
</dbReference>
<dbReference type="CDD" id="cd03784">
    <property type="entry name" value="GT1_Gtf-like"/>
    <property type="match status" value="1"/>
</dbReference>
<evidence type="ECO:0000256" key="3">
    <source>
        <dbReference type="ARBA" id="ARBA00022679"/>
    </source>
</evidence>
<comment type="similarity">
    <text evidence="1">Belongs to the glycosyltransferase 28 family.</text>
</comment>
<dbReference type="InterPro" id="IPR050426">
    <property type="entry name" value="Glycosyltransferase_28"/>
</dbReference>
<keyword evidence="2" id="KW-0328">Glycosyltransferase</keyword>
<proteinExistence type="inferred from homology"/>
<dbReference type="InterPro" id="IPR048284">
    <property type="entry name" value="EryCIII-like_N"/>
</dbReference>
<dbReference type="Proteomes" id="UP000199352">
    <property type="component" value="Unassembled WGS sequence"/>
</dbReference>
<protein>
    <submittedName>
        <fullName evidence="6">N-glycosyltransferase</fullName>
    </submittedName>
</protein>
<evidence type="ECO:0000259" key="5">
    <source>
        <dbReference type="Pfam" id="PF21036"/>
    </source>
</evidence>
<evidence type="ECO:0000313" key="6">
    <source>
        <dbReference type="EMBL" id="SES32719.1"/>
    </source>
</evidence>
<reference evidence="7" key="1">
    <citation type="submission" date="2016-10" db="EMBL/GenBank/DDBJ databases">
        <authorList>
            <person name="Varghese N."/>
            <person name="Submissions S."/>
        </authorList>
    </citation>
    <scope>NUCLEOTIDE SEQUENCE [LARGE SCALE GENOMIC DNA]</scope>
    <source>
        <strain evidence="7">CGMCC 4.3525</strain>
    </source>
</reference>
<dbReference type="PANTHER" id="PTHR48050:SF13">
    <property type="entry name" value="STEROL 3-BETA-GLUCOSYLTRANSFERASE UGT80A2"/>
    <property type="match status" value="1"/>
</dbReference>
<dbReference type="PANTHER" id="PTHR48050">
    <property type="entry name" value="STEROL 3-BETA-GLUCOSYLTRANSFERASE"/>
    <property type="match status" value="1"/>
</dbReference>
<feature type="domain" description="Erythromycin biosynthesis protein CIII-like C-terminal" evidence="4">
    <location>
        <begin position="240"/>
        <end position="380"/>
    </location>
</feature>
<gene>
    <name evidence="6" type="ORF">SAMN05216188_13335</name>
</gene>
<dbReference type="EMBL" id="FOFR01000033">
    <property type="protein sequence ID" value="SES32719.1"/>
    <property type="molecule type" value="Genomic_DNA"/>
</dbReference>
<dbReference type="InterPro" id="IPR002213">
    <property type="entry name" value="UDP_glucos_trans"/>
</dbReference>
<organism evidence="6 7">
    <name type="scientific">Lentzea xinjiangensis</name>
    <dbReference type="NCBI Taxonomy" id="402600"/>
    <lineage>
        <taxon>Bacteria</taxon>
        <taxon>Bacillati</taxon>
        <taxon>Actinomycetota</taxon>
        <taxon>Actinomycetes</taxon>
        <taxon>Pseudonocardiales</taxon>
        <taxon>Pseudonocardiaceae</taxon>
        <taxon>Lentzea</taxon>
    </lineage>
</organism>
<accession>A0A1H9WG26</accession>
<dbReference type="STRING" id="402600.SAMN05216188_13335"/>
<evidence type="ECO:0000256" key="1">
    <source>
        <dbReference type="ARBA" id="ARBA00006962"/>
    </source>
</evidence>
<evidence type="ECO:0000256" key="2">
    <source>
        <dbReference type="ARBA" id="ARBA00022676"/>
    </source>
</evidence>
<keyword evidence="3 6" id="KW-0808">Transferase</keyword>
<keyword evidence="7" id="KW-1185">Reference proteome</keyword>
<sequence>MRILFTVANSPSHIRALVPIVRAAEAAGHTVSIATAATSAEDITAYGFDHLPAGLDILELVARTLKESGTTFAELTAMERTVDFFIGPPAEAMATDIINSGWNPDVIVRSTLEFGGVLAAEVLGVPHASVAIGGAVNVISPPATLAPLMAPLRASFGLPPDPTGEANFRHLHACLMPESYDPAEAGVPRSKFYRHENPGRRGDALPPVLAQLPADKPWVFASLGTLAAFASDGLSLLKSVVTALARLDCVAVVSTGRGVAHEAFGSLPSTVVLVESVPQPLLLERCNLFVTHAGHNSVREAMRSSVPLVCMPMFSEQPYNARRCAEAGVGEQLHTEAVTADEVLAACRKVLEDPRYRSNARRIHRDMLALPPLETFVADLQSLVSNESGRSNGR</sequence>